<accession>A0A1H1Z0L5</accession>
<gene>
    <name evidence="2" type="ORF">SAMN04489834_3273</name>
</gene>
<sequence>MTQTRFPAGPRRWLTLAVAVATITVGATAPAAFAEPGGDAPTPPAAAGDAGTELAITGSLAVVISEQPDVGPAVLLQAPDGALVELQGVDPAEVRTGDQFTGVIALDAALDDVQAEESEGLPAPAADEPVDAESVLGQELLAQSMAAELPVAAVTAEITPSADTDTGLDVASREQVVAGAVPARAHSVDVAIVGPSVGATGYFTDAQVNALVAELSGYWAGQSQGAIPQITRSTPIKRIAVANPCNAEGAWVAAAQAFGQSDPIGYYASGQGRHLVTIATPGTAPGCGAGFGLGTVGGGVHTGGFSWNSVAGPDAASIVGHELGHNFGLGHSNSHSCAGSTIVEGIPAGSGYSNGCVDYEYNDYYDIMAGGLAVCGGQCYTTDKITALNVAHKASLGFLNAASLANLVLPSSAWSENHSVTLQPASAGSGVRGIRLVNPRDGGVYYVEFRNGTGIDAGGFYTSPAGDGPGVRILRLGTGLGPDSRVLAPLPTAGGQRNYLLDSGEKFATANNGVSVSITSATAAAVTLSIQLNKADPFGSVGDPRLSAATARFDTALTVTPGAASPAATGTSYQWRRNGTAIPGATGNRYTPTLGDVGAKLSATVTLTRAGYVPTARTTPETSAVTGPVVQRVAGADRYATAVAISKQGYPGTADVVYVATGENFPDALAAAPAAATFGGPLLLTPAGGLTEQVKAEIQRLKPARIVVVGGPSVLSDAVVKQLKALQKNTVRLAGADRYATAQAIIDDAFPGTVSESWLATGANFPDALSAAAVAGSRGVPVVLLDGARPGVDRGTSALLNRLKPTKLAIAGGTAVVSVGIEAALKQSKFAVTRHAGADRYTTSQAVNASTFSNPKVVYLATGGGFADALAGAAIAGATAGPLYVIPGHCVPGEVVDKISAWGTSRVVIIGGTSVLTPAVEKLTRC</sequence>
<dbReference type="Gene3D" id="2.60.40.2700">
    <property type="match status" value="1"/>
</dbReference>
<name>A0A1H1Z0L5_9MICO</name>
<evidence type="ECO:0000313" key="2">
    <source>
        <dbReference type="EMBL" id="SDT27284.1"/>
    </source>
</evidence>
<dbReference type="AlphaFoldDB" id="A0A1H1Z0L5"/>
<evidence type="ECO:0000313" key="3">
    <source>
        <dbReference type="Proteomes" id="UP000181956"/>
    </source>
</evidence>
<organism evidence="2 3">
    <name type="scientific">Microterricola viridarii</name>
    <dbReference type="NCBI Taxonomy" id="412690"/>
    <lineage>
        <taxon>Bacteria</taxon>
        <taxon>Bacillati</taxon>
        <taxon>Actinomycetota</taxon>
        <taxon>Actinomycetes</taxon>
        <taxon>Micrococcales</taxon>
        <taxon>Microbacteriaceae</taxon>
        <taxon>Microterricola</taxon>
    </lineage>
</organism>
<dbReference type="STRING" id="412690.SAMN04489834_3273"/>
<keyword evidence="3" id="KW-1185">Reference proteome</keyword>
<dbReference type="SUPFAM" id="SSF55486">
    <property type="entry name" value="Metalloproteases ('zincins'), catalytic domain"/>
    <property type="match status" value="1"/>
</dbReference>
<protein>
    <submittedName>
        <fullName evidence="2">Putative cell wall binding repeat 2</fullName>
    </submittedName>
</protein>
<feature type="signal peptide" evidence="1">
    <location>
        <begin position="1"/>
        <end position="34"/>
    </location>
</feature>
<reference evidence="3" key="1">
    <citation type="submission" date="2016-10" db="EMBL/GenBank/DDBJ databases">
        <authorList>
            <person name="Varghese N."/>
            <person name="Submissions S."/>
        </authorList>
    </citation>
    <scope>NUCLEOTIDE SEQUENCE [LARGE SCALE GENOMIC DNA]</scope>
    <source>
        <strain evidence="3">DSM 21772</strain>
    </source>
</reference>
<dbReference type="EMBL" id="LT629742">
    <property type="protein sequence ID" value="SDT27284.1"/>
    <property type="molecule type" value="Genomic_DNA"/>
</dbReference>
<dbReference type="PANTHER" id="PTHR30032:SF8">
    <property type="entry name" value="GERMINATION-SPECIFIC N-ACETYLMURAMOYL-L-ALANINE AMIDASE"/>
    <property type="match status" value="1"/>
</dbReference>
<evidence type="ECO:0000256" key="1">
    <source>
        <dbReference type="SAM" id="SignalP"/>
    </source>
</evidence>
<dbReference type="Pfam" id="PF04122">
    <property type="entry name" value="CW_binding_2"/>
    <property type="match status" value="3"/>
</dbReference>
<keyword evidence="1" id="KW-0732">Signal</keyword>
<dbReference type="Gene3D" id="3.40.50.12090">
    <property type="match status" value="2"/>
</dbReference>
<dbReference type="InterPro" id="IPR051922">
    <property type="entry name" value="Bact_Sporulation_Assoc"/>
</dbReference>
<feature type="chain" id="PRO_5009267172" evidence="1">
    <location>
        <begin position="35"/>
        <end position="926"/>
    </location>
</feature>
<proteinExistence type="predicted"/>
<dbReference type="PANTHER" id="PTHR30032">
    <property type="entry name" value="N-ACETYLMURAMOYL-L-ALANINE AMIDASE-RELATED"/>
    <property type="match status" value="1"/>
</dbReference>
<dbReference type="RefSeq" id="WP_156786399.1">
    <property type="nucleotide sequence ID" value="NZ_LT629742.1"/>
</dbReference>
<dbReference type="InterPro" id="IPR007253">
    <property type="entry name" value="Cell_wall-bd_2"/>
</dbReference>
<dbReference type="Proteomes" id="UP000181956">
    <property type="component" value="Chromosome I"/>
</dbReference>
<dbReference type="OrthoDB" id="3758789at2"/>